<dbReference type="RefSeq" id="WP_087458228.1">
    <property type="nucleotide sequence ID" value="NZ_CP021434.1"/>
</dbReference>
<protein>
    <recommendedName>
        <fullName evidence="2">AB hydrolase-1 domain-containing protein</fullName>
    </recommendedName>
</protein>
<evidence type="ECO:0000313" key="4">
    <source>
        <dbReference type="Proteomes" id="UP000195437"/>
    </source>
</evidence>
<gene>
    <name evidence="3" type="ORF">CBW65_19275</name>
</gene>
<organism evidence="3 4">
    <name type="scientific">Tumebacillus avium</name>
    <dbReference type="NCBI Taxonomy" id="1903704"/>
    <lineage>
        <taxon>Bacteria</taxon>
        <taxon>Bacillati</taxon>
        <taxon>Bacillota</taxon>
        <taxon>Bacilli</taxon>
        <taxon>Bacillales</taxon>
        <taxon>Alicyclobacillaceae</taxon>
        <taxon>Tumebacillus</taxon>
    </lineage>
</organism>
<dbReference type="KEGG" id="tum:CBW65_19275"/>
<evidence type="ECO:0000259" key="2">
    <source>
        <dbReference type="Pfam" id="PF12697"/>
    </source>
</evidence>
<dbReference type="Proteomes" id="UP000195437">
    <property type="component" value="Chromosome"/>
</dbReference>
<dbReference type="SUPFAM" id="SSF53474">
    <property type="entry name" value="alpha/beta-Hydrolases"/>
    <property type="match status" value="1"/>
</dbReference>
<evidence type="ECO:0000313" key="3">
    <source>
        <dbReference type="EMBL" id="ARU62878.1"/>
    </source>
</evidence>
<dbReference type="GO" id="GO:0016020">
    <property type="term" value="C:membrane"/>
    <property type="evidence" value="ECO:0007669"/>
    <property type="project" value="TreeGrafter"/>
</dbReference>
<sequence>MPHVPINGIDLYYEQAGVGSKVILLIHGNVASSRWWEHLMAPLAERYTVVRADLRGCGQSAGDGGKGNNIKQYSADLRALLKHLGHEQVVLVGHSLGGSVAMDIAANAPELVDGMLLLNSAPIDGLVTPDERKPLIEQMVSDRNLMKMSLAAVVPTAAQGEFFELLVEDAMIAAQTAVPNYTSLGEADYREQLGRGHVRTMIVYGQLDSLITQDMMERTHEGIPGSELVLYEHVGHSPNVEAPERLLQDIVRFAG</sequence>
<dbReference type="PANTHER" id="PTHR43798">
    <property type="entry name" value="MONOACYLGLYCEROL LIPASE"/>
    <property type="match status" value="1"/>
</dbReference>
<dbReference type="InterPro" id="IPR050266">
    <property type="entry name" value="AB_hydrolase_sf"/>
</dbReference>
<proteinExistence type="predicted"/>
<keyword evidence="1" id="KW-0378">Hydrolase</keyword>
<dbReference type="Gene3D" id="3.40.50.1820">
    <property type="entry name" value="alpha/beta hydrolase"/>
    <property type="match status" value="1"/>
</dbReference>
<dbReference type="AlphaFoldDB" id="A0A1Y0IQM3"/>
<evidence type="ECO:0000256" key="1">
    <source>
        <dbReference type="ARBA" id="ARBA00022801"/>
    </source>
</evidence>
<dbReference type="InterPro" id="IPR000073">
    <property type="entry name" value="AB_hydrolase_1"/>
</dbReference>
<accession>A0A1Y0IQM3</accession>
<keyword evidence="4" id="KW-1185">Reference proteome</keyword>
<dbReference type="PANTHER" id="PTHR43798:SF31">
    <property type="entry name" value="AB HYDROLASE SUPERFAMILY PROTEIN YCLE"/>
    <property type="match status" value="1"/>
</dbReference>
<feature type="domain" description="AB hydrolase-1" evidence="2">
    <location>
        <begin position="23"/>
        <end position="247"/>
    </location>
</feature>
<dbReference type="EMBL" id="CP021434">
    <property type="protein sequence ID" value="ARU62878.1"/>
    <property type="molecule type" value="Genomic_DNA"/>
</dbReference>
<dbReference type="PRINTS" id="PR00111">
    <property type="entry name" value="ABHYDROLASE"/>
</dbReference>
<dbReference type="InterPro" id="IPR029058">
    <property type="entry name" value="AB_hydrolase_fold"/>
</dbReference>
<reference evidence="4" key="1">
    <citation type="submission" date="2017-05" db="EMBL/GenBank/DDBJ databases">
        <authorList>
            <person name="Sung H."/>
        </authorList>
    </citation>
    <scope>NUCLEOTIDE SEQUENCE [LARGE SCALE GENOMIC DNA]</scope>
    <source>
        <strain evidence="4">AR23208</strain>
    </source>
</reference>
<dbReference type="OrthoDB" id="252464at2"/>
<name>A0A1Y0IQM3_9BACL</name>
<dbReference type="GO" id="GO:0016787">
    <property type="term" value="F:hydrolase activity"/>
    <property type="evidence" value="ECO:0007669"/>
    <property type="project" value="UniProtKB-KW"/>
</dbReference>
<dbReference type="Pfam" id="PF12697">
    <property type="entry name" value="Abhydrolase_6"/>
    <property type="match status" value="1"/>
</dbReference>